<evidence type="ECO:0000259" key="2">
    <source>
        <dbReference type="PROSITE" id="PS51286"/>
    </source>
</evidence>
<protein>
    <submittedName>
        <fullName evidence="4">RAP domain-containing protein</fullName>
    </submittedName>
</protein>
<dbReference type="SMART" id="SM00952">
    <property type="entry name" value="RAP"/>
    <property type="match status" value="1"/>
</dbReference>
<reference evidence="3" key="1">
    <citation type="submission" date="2022-10" db="EMBL/GenBank/DDBJ databases">
        <authorList>
            <person name="Chen Y."/>
            <person name="Dougan E. K."/>
            <person name="Chan C."/>
            <person name="Rhodes N."/>
            <person name="Thang M."/>
        </authorList>
    </citation>
    <scope>NUCLEOTIDE SEQUENCE</scope>
</reference>
<dbReference type="GO" id="GO:0003723">
    <property type="term" value="F:RNA binding"/>
    <property type="evidence" value="ECO:0007669"/>
    <property type="project" value="TreeGrafter"/>
</dbReference>
<feature type="region of interest" description="Disordered" evidence="1">
    <location>
        <begin position="360"/>
        <end position="379"/>
    </location>
</feature>
<dbReference type="EMBL" id="CAMXCT030005290">
    <property type="protein sequence ID" value="CAL4799253.1"/>
    <property type="molecule type" value="Genomic_DNA"/>
</dbReference>
<accession>A0A9P1DM04</accession>
<comment type="caution">
    <text evidence="3">The sequence shown here is derived from an EMBL/GenBank/DDBJ whole genome shotgun (WGS) entry which is preliminary data.</text>
</comment>
<dbReference type="GO" id="GO:0035770">
    <property type="term" value="C:ribonucleoprotein granule"/>
    <property type="evidence" value="ECO:0007669"/>
    <property type="project" value="TreeGrafter"/>
</dbReference>
<evidence type="ECO:0000313" key="4">
    <source>
        <dbReference type="EMBL" id="CAL4799253.1"/>
    </source>
</evidence>
<sequence>CRMVRALCRVQYLKKPLLNAIKRRVRSPEVDGLSPRLFSQLLSDLRRLRFIDAPMLQDMLRHWRFHEKLEEVSAFDLSLLLIAFARSSMRDEDSVSAIGRALRQKSSEVSASAAAGSLYALALLDVTDETGVFLVAKVLPRCLGQSSNQELVNIAFALVVLDLPGGELLSFALERLAPQAESLDTVGVHALRIVAHAVKYPEALRPRMRQSFEDVEVKRRCVKGLQQVLLKTHRMVIQCPTMSSKLQKALERYFQELQVPHLHEQAVGPYVPDFVLPLKIAVEVDGYTHFYAFSQRLTAKSELKRRILRALGWGVVSLPHFHWLELGHQEKLVFLIEQIEEVSQSSFSVVQRTPLEGFSPPLHRSFDRRPKGKLYGHQR</sequence>
<proteinExistence type="predicted"/>
<feature type="non-terminal residue" evidence="3">
    <location>
        <position position="1"/>
    </location>
</feature>
<feature type="domain" description="RAP" evidence="2">
    <location>
        <begin position="280"/>
        <end position="337"/>
    </location>
</feature>
<evidence type="ECO:0000256" key="1">
    <source>
        <dbReference type="SAM" id="MobiDB-lite"/>
    </source>
</evidence>
<dbReference type="PANTHER" id="PTHR21228">
    <property type="entry name" value="FAST LEU-RICH DOMAIN-CONTAINING"/>
    <property type="match status" value="1"/>
</dbReference>
<evidence type="ECO:0000313" key="3">
    <source>
        <dbReference type="EMBL" id="CAI4011941.1"/>
    </source>
</evidence>
<dbReference type="GO" id="GO:0044528">
    <property type="term" value="P:regulation of mitochondrial mRNA stability"/>
    <property type="evidence" value="ECO:0007669"/>
    <property type="project" value="TreeGrafter"/>
</dbReference>
<dbReference type="EMBL" id="CAMXCT010005290">
    <property type="protein sequence ID" value="CAI4011941.1"/>
    <property type="molecule type" value="Genomic_DNA"/>
</dbReference>
<dbReference type="GO" id="GO:0000963">
    <property type="term" value="P:mitochondrial RNA processing"/>
    <property type="evidence" value="ECO:0007669"/>
    <property type="project" value="TreeGrafter"/>
</dbReference>
<organism evidence="3">
    <name type="scientific">Cladocopium goreaui</name>
    <dbReference type="NCBI Taxonomy" id="2562237"/>
    <lineage>
        <taxon>Eukaryota</taxon>
        <taxon>Sar</taxon>
        <taxon>Alveolata</taxon>
        <taxon>Dinophyceae</taxon>
        <taxon>Suessiales</taxon>
        <taxon>Symbiodiniaceae</taxon>
        <taxon>Cladocopium</taxon>
    </lineage>
</organism>
<dbReference type="Pfam" id="PF08373">
    <property type="entry name" value="RAP"/>
    <property type="match status" value="1"/>
</dbReference>
<dbReference type="InterPro" id="IPR013584">
    <property type="entry name" value="RAP"/>
</dbReference>
<reference evidence="4 5" key="2">
    <citation type="submission" date="2024-05" db="EMBL/GenBank/DDBJ databases">
        <authorList>
            <person name="Chen Y."/>
            <person name="Shah S."/>
            <person name="Dougan E. K."/>
            <person name="Thang M."/>
            <person name="Chan C."/>
        </authorList>
    </citation>
    <scope>NUCLEOTIDE SEQUENCE [LARGE SCALE GENOMIC DNA]</scope>
</reference>
<dbReference type="AlphaFoldDB" id="A0A9P1DM04"/>
<dbReference type="EMBL" id="CAMXCT020005290">
    <property type="protein sequence ID" value="CAL1165316.1"/>
    <property type="molecule type" value="Genomic_DNA"/>
</dbReference>
<dbReference type="OrthoDB" id="435047at2759"/>
<dbReference type="InterPro" id="IPR050870">
    <property type="entry name" value="FAST_kinase"/>
</dbReference>
<dbReference type="PROSITE" id="PS51286">
    <property type="entry name" value="RAP"/>
    <property type="match status" value="1"/>
</dbReference>
<name>A0A9P1DM04_9DINO</name>
<dbReference type="GO" id="GO:0005759">
    <property type="term" value="C:mitochondrial matrix"/>
    <property type="evidence" value="ECO:0007669"/>
    <property type="project" value="TreeGrafter"/>
</dbReference>
<dbReference type="PANTHER" id="PTHR21228:SF40">
    <property type="entry name" value="LD45607P"/>
    <property type="match status" value="1"/>
</dbReference>
<dbReference type="Proteomes" id="UP001152797">
    <property type="component" value="Unassembled WGS sequence"/>
</dbReference>
<dbReference type="Gene3D" id="3.40.960.10">
    <property type="entry name" value="VSR Endonuclease"/>
    <property type="match status" value="1"/>
</dbReference>
<feature type="compositionally biased region" description="Basic residues" evidence="1">
    <location>
        <begin position="370"/>
        <end position="379"/>
    </location>
</feature>
<gene>
    <name evidence="3" type="ORF">C1SCF055_LOCUS37056</name>
</gene>
<evidence type="ECO:0000313" key="5">
    <source>
        <dbReference type="Proteomes" id="UP001152797"/>
    </source>
</evidence>
<keyword evidence="5" id="KW-1185">Reference proteome</keyword>